<dbReference type="PROSITE" id="PS51372">
    <property type="entry name" value="PRD_2"/>
    <property type="match status" value="2"/>
</dbReference>
<dbReference type="Gene3D" id="2.30.24.10">
    <property type="entry name" value="CAT RNA-binding domain"/>
    <property type="match status" value="1"/>
</dbReference>
<dbReference type="InterPro" id="IPR036634">
    <property type="entry name" value="PRD_sf"/>
</dbReference>
<gene>
    <name evidence="2" type="ORF">B6U56_08635</name>
</gene>
<dbReference type="Proteomes" id="UP000192575">
    <property type="component" value="Unassembled WGS sequence"/>
</dbReference>
<comment type="caution">
    <text evidence="2">The sequence shown here is derived from an EMBL/GenBank/DDBJ whole genome shotgun (WGS) entry which is preliminary data.</text>
</comment>
<dbReference type="NCBIfam" id="NF046042">
    <property type="entry name" value="LicT"/>
    <property type="match status" value="1"/>
</dbReference>
<dbReference type="Pfam" id="PF03123">
    <property type="entry name" value="CAT_RBD"/>
    <property type="match status" value="1"/>
</dbReference>
<dbReference type="InterPro" id="IPR011608">
    <property type="entry name" value="PRD"/>
</dbReference>
<protein>
    <submittedName>
        <fullName evidence="2">Transcription antiterminator BglG</fullName>
    </submittedName>
</protein>
<dbReference type="InterPro" id="IPR036650">
    <property type="entry name" value="CAT_RNA-bd_dom_sf"/>
</dbReference>
<keyword evidence="1" id="KW-0677">Repeat</keyword>
<dbReference type="SMART" id="SM01061">
    <property type="entry name" value="CAT_RBD"/>
    <property type="match status" value="1"/>
</dbReference>
<dbReference type="Gene3D" id="1.10.1790.10">
    <property type="entry name" value="PRD domain"/>
    <property type="match status" value="2"/>
</dbReference>
<sequence>MKIKRVLNNNAAISENNSGVEVLLLGPGLAFGKKVGQSVDMEKVERTFLLKDSENMNKFTEIAITASMSEIMTVERIINFAKIKLEKKLNESIYVNLTDHLHSTIERIDSGVTLTNPLKWDIARLYPNEYAVGKKALEIIYKKLAKDLPDDEAAFIAQHFINAEVESGIDGSNSYEIIKIVGEVEEIVKDYFHTEFDVESLNYYRFVTHLKFFAQRVLEKKHYDEDDEDIITTLKKRYSQQLKCAEKIRKYVLDNYQYDITSSEILYLTVHINRLVKNL</sequence>
<name>A0A1V9R1N6_9LACO</name>
<reference evidence="2 3" key="1">
    <citation type="submission" date="2017-03" db="EMBL/GenBank/DDBJ databases">
        <title>Phylogenomics and comparative genomics of Lactobacillus salivarius, a mammalian gut commensal.</title>
        <authorList>
            <person name="Harris H.M."/>
        </authorList>
    </citation>
    <scope>NUCLEOTIDE SEQUENCE [LARGE SCALE GENOMIC DNA]</scope>
    <source>
        <strain evidence="2 3">JCM 1047</strain>
    </source>
</reference>
<proteinExistence type="predicted"/>
<dbReference type="SUPFAM" id="SSF63520">
    <property type="entry name" value="PTS-regulatory domain, PRD"/>
    <property type="match status" value="2"/>
</dbReference>
<organism evidence="2 3">
    <name type="scientific">Ligilactobacillus salivarius</name>
    <dbReference type="NCBI Taxonomy" id="1624"/>
    <lineage>
        <taxon>Bacteria</taxon>
        <taxon>Bacillati</taxon>
        <taxon>Bacillota</taxon>
        <taxon>Bacilli</taxon>
        <taxon>Lactobacillales</taxon>
        <taxon>Lactobacillaceae</taxon>
        <taxon>Ligilactobacillus</taxon>
    </lineage>
</organism>
<accession>A0A1V9R1N6</accession>
<dbReference type="AlphaFoldDB" id="A0A1V9R1N6"/>
<dbReference type="PANTHER" id="PTHR30185:SF15">
    <property type="entry name" value="CRYPTIC BETA-GLUCOSIDE BGL OPERON ANTITERMINATOR"/>
    <property type="match status" value="1"/>
</dbReference>
<evidence type="ECO:0000256" key="1">
    <source>
        <dbReference type="ARBA" id="ARBA00022737"/>
    </source>
</evidence>
<dbReference type="GO" id="GO:0006355">
    <property type="term" value="P:regulation of DNA-templated transcription"/>
    <property type="evidence" value="ECO:0007669"/>
    <property type="project" value="InterPro"/>
</dbReference>
<evidence type="ECO:0000313" key="2">
    <source>
        <dbReference type="EMBL" id="OQQ89895.1"/>
    </source>
</evidence>
<dbReference type="EMBL" id="NBEF01000025">
    <property type="protein sequence ID" value="OQQ89895.1"/>
    <property type="molecule type" value="Genomic_DNA"/>
</dbReference>
<dbReference type="InterPro" id="IPR050661">
    <property type="entry name" value="BglG_antiterminators"/>
</dbReference>
<dbReference type="RefSeq" id="WP_081509981.1">
    <property type="nucleotide sequence ID" value="NZ_JADMRB010000005.1"/>
</dbReference>
<dbReference type="SUPFAM" id="SSF50151">
    <property type="entry name" value="SacY-like RNA-binding domain"/>
    <property type="match status" value="1"/>
</dbReference>
<dbReference type="PANTHER" id="PTHR30185">
    <property type="entry name" value="CRYPTIC BETA-GLUCOSIDE BGL OPERON ANTITERMINATOR"/>
    <property type="match status" value="1"/>
</dbReference>
<dbReference type="GO" id="GO:0003723">
    <property type="term" value="F:RNA binding"/>
    <property type="evidence" value="ECO:0007669"/>
    <property type="project" value="InterPro"/>
</dbReference>
<dbReference type="Pfam" id="PF00874">
    <property type="entry name" value="PRD"/>
    <property type="match status" value="2"/>
</dbReference>
<dbReference type="InterPro" id="IPR004341">
    <property type="entry name" value="CAT_RNA-bd_dom"/>
</dbReference>
<evidence type="ECO:0000313" key="3">
    <source>
        <dbReference type="Proteomes" id="UP000192575"/>
    </source>
</evidence>